<accession>A0A255EMY7</accession>
<protein>
    <submittedName>
        <fullName evidence="2">Peptidase S33</fullName>
    </submittedName>
</protein>
<dbReference type="RefSeq" id="WP_094452323.1">
    <property type="nucleotide sequence ID" value="NZ_NMVJ01000001.1"/>
</dbReference>
<dbReference type="EMBL" id="NMVJ01000001">
    <property type="protein sequence ID" value="OYN92341.1"/>
    <property type="molecule type" value="Genomic_DNA"/>
</dbReference>
<gene>
    <name evidence="2" type="ORF">CGZ91_02220</name>
</gene>
<dbReference type="PANTHER" id="PTHR42886:SF29">
    <property type="entry name" value="PUMMELIG, ISOFORM A"/>
    <property type="match status" value="1"/>
</dbReference>
<name>A0A255EMY7_9ACTN</name>
<dbReference type="SUPFAM" id="SSF53474">
    <property type="entry name" value="alpha/beta-Hydrolases"/>
    <property type="match status" value="1"/>
</dbReference>
<evidence type="ECO:0000313" key="2">
    <source>
        <dbReference type="EMBL" id="OYN92341.1"/>
    </source>
</evidence>
<dbReference type="InterPro" id="IPR029058">
    <property type="entry name" value="AB_hydrolase_fold"/>
</dbReference>
<feature type="domain" description="AB hydrolase-1" evidence="1">
    <location>
        <begin position="7"/>
        <end position="233"/>
    </location>
</feature>
<dbReference type="InterPro" id="IPR000073">
    <property type="entry name" value="AB_hydrolase_1"/>
</dbReference>
<proteinExistence type="predicted"/>
<dbReference type="Proteomes" id="UP000216300">
    <property type="component" value="Unassembled WGS sequence"/>
</dbReference>
<dbReference type="GO" id="GO:0003824">
    <property type="term" value="F:catalytic activity"/>
    <property type="evidence" value="ECO:0007669"/>
    <property type="project" value="UniProtKB-ARBA"/>
</dbReference>
<dbReference type="OrthoDB" id="5495375at2"/>
<reference evidence="2 3" key="1">
    <citation type="submission" date="2017-07" db="EMBL/GenBank/DDBJ databases">
        <title>Draft whole genome sequences of clinical Proprionibacteriaceae strains.</title>
        <authorList>
            <person name="Bernier A.-M."/>
            <person name="Bernard K."/>
            <person name="Domingo M.-C."/>
        </authorList>
    </citation>
    <scope>NUCLEOTIDE SEQUENCE [LARGE SCALE GENOMIC DNA]</scope>
    <source>
        <strain evidence="2 3">NML 150081</strain>
    </source>
</reference>
<dbReference type="Pfam" id="PF12697">
    <property type="entry name" value="Abhydrolase_6"/>
    <property type="match status" value="1"/>
</dbReference>
<dbReference type="Gene3D" id="3.40.50.1820">
    <property type="entry name" value="alpha/beta hydrolase"/>
    <property type="match status" value="1"/>
</dbReference>
<evidence type="ECO:0000259" key="1">
    <source>
        <dbReference type="Pfam" id="PF12697"/>
    </source>
</evidence>
<organism evidence="2 3">
    <name type="scientific">Parenemella sanctibonifatiensis</name>
    <dbReference type="NCBI Taxonomy" id="2016505"/>
    <lineage>
        <taxon>Bacteria</taxon>
        <taxon>Bacillati</taxon>
        <taxon>Actinomycetota</taxon>
        <taxon>Actinomycetes</taxon>
        <taxon>Propionibacteriales</taxon>
        <taxon>Propionibacteriaceae</taxon>
        <taxon>Parenemella</taxon>
    </lineage>
</organism>
<sequence length="246" mass="26055">MTPRPRLVLVHGTRFSTTQWAGYDARIPAAELVPIDLPGHGAKVGQPFTTEAAFEAISEGIHRDRDPDDDRPVILAGHSLGGYLATGYAAAHPGELDALVILGATADPSGPFTALYRGFAKAVPVIGHERLAKLTNGVMRGLGARGETADNLPDGSAYAALPAAWAAVMDHAGPHLLHDVTCPVVLANGQFDQMRLHVTRYARAVERAPVEIVTIPRATHLMPTTHPAQVAEVLAHGVELGMEHHG</sequence>
<comment type="caution">
    <text evidence="2">The sequence shown here is derived from an EMBL/GenBank/DDBJ whole genome shotgun (WGS) entry which is preliminary data.</text>
</comment>
<keyword evidence="3" id="KW-1185">Reference proteome</keyword>
<dbReference type="PANTHER" id="PTHR42886">
    <property type="entry name" value="RE40534P-RELATED"/>
    <property type="match status" value="1"/>
</dbReference>
<evidence type="ECO:0000313" key="3">
    <source>
        <dbReference type="Proteomes" id="UP000216300"/>
    </source>
</evidence>
<dbReference type="AlphaFoldDB" id="A0A255EMY7"/>